<feature type="compositionally biased region" description="Low complexity" evidence="1">
    <location>
        <begin position="571"/>
        <end position="584"/>
    </location>
</feature>
<dbReference type="EMBL" id="WMBF01000182">
    <property type="protein sequence ID" value="MBW5423375.1"/>
    <property type="molecule type" value="Genomic_DNA"/>
</dbReference>
<gene>
    <name evidence="2" type="ORF">GKQ77_17680</name>
</gene>
<comment type="caution">
    <text evidence="2">The sequence shown here is derived from an EMBL/GenBank/DDBJ whole genome shotgun (WGS) entry which is preliminary data.</text>
</comment>
<dbReference type="RefSeq" id="WP_219689756.1">
    <property type="nucleotide sequence ID" value="NZ_WMBF01000182.1"/>
</dbReference>
<name>A0ABS6YQL6_9ACTN</name>
<feature type="region of interest" description="Disordered" evidence="1">
    <location>
        <begin position="411"/>
        <end position="585"/>
    </location>
</feature>
<keyword evidence="3" id="KW-1185">Reference proteome</keyword>
<sequence length="799" mass="83869">MISAEDVPHFTGDLEQLEQHTSGLRSHAGALRQAGSAAHSKFQGLEAFYRAPEAEELFASTAPVRDRADQFASKVETVAQALDEYAGAVRPVIARLDRLRGRVADFVSGLRTDSGEIDAEWTRDQDKVDQHTALWGEIAEAQAAFTRAEITANNKITALVDGTQYVAQGYEGTLGPLGARVYGYTAEALKHADKLPWGTPEARTYGMLDLSHHIEEAGVSIKDNLVGAVTGFADLVSPGADGDAARKGLYMSALGLESYLFDPLNKQDSPWKEQAAEGRQYAKAFAKSMVGWDDWEEHPGKATGTVIFNGLTFASGPLAAVARMAKGGAVAKTAGTLAKVGEALDPLSATAKTVGATTRAIPRIAEVTARARAGFADIPGAGSTNSVWRVSATTELHVTDGKFVIVKDGVPDTTPAPVERRAHERVPSVVTSREHQLAGVGARAPEASTDVGGDAAVGAVGHAENGPVVGEGHSSPGDAGTPPQGSGSHTPPHDNSVGHEPTSRGDSSSSHTGHHAGGGTGSAGASHSGGEAAGAGQVSDGPGDHAGDTGHSPVGETDATDGVGDEAGNAPESSPGPSGPMEWGGEAERRLREGLRGIPRNNMKPKVMEKAISRLAEHEYGREVAEIISSGHLSHAEGFRDVVSSLGSGVSGQYIRGIDQIRLGDQFHKAGLRNVEFEIKNPSIKADIDIRVTDDTGKTYGYQMKRLNNPKHPFESIAKAENLGQLSKSESDVKIMLVDGQGTIADWKARGITEELLQVHRGEHPLKSEKGRGILFVLRLEDGTIVIPPGSKVDPRGVL</sequence>
<evidence type="ECO:0000256" key="1">
    <source>
        <dbReference type="SAM" id="MobiDB-lite"/>
    </source>
</evidence>
<organism evidence="2 3">
    <name type="scientific">Streptomyces anatolicus</name>
    <dbReference type="NCBI Taxonomy" id="2675858"/>
    <lineage>
        <taxon>Bacteria</taxon>
        <taxon>Bacillati</taxon>
        <taxon>Actinomycetota</taxon>
        <taxon>Actinomycetes</taxon>
        <taxon>Kitasatosporales</taxon>
        <taxon>Streptomycetaceae</taxon>
        <taxon>Streptomyces</taxon>
    </lineage>
</organism>
<feature type="compositionally biased region" description="Low complexity" evidence="1">
    <location>
        <begin position="450"/>
        <end position="461"/>
    </location>
</feature>
<proteinExistence type="predicted"/>
<evidence type="ECO:0000313" key="2">
    <source>
        <dbReference type="EMBL" id="MBW5423375.1"/>
    </source>
</evidence>
<accession>A0ABS6YQL6</accession>
<protein>
    <submittedName>
        <fullName evidence="2">Uncharacterized protein</fullName>
    </submittedName>
</protein>
<dbReference type="Proteomes" id="UP001197114">
    <property type="component" value="Unassembled WGS sequence"/>
</dbReference>
<reference evidence="2 3" key="1">
    <citation type="submission" date="2019-11" db="EMBL/GenBank/DDBJ databases">
        <authorList>
            <person name="Ay H."/>
        </authorList>
    </citation>
    <scope>NUCLEOTIDE SEQUENCE [LARGE SCALE GENOMIC DNA]</scope>
    <source>
        <strain evidence="2 3">BG9H</strain>
    </source>
</reference>
<evidence type="ECO:0000313" key="3">
    <source>
        <dbReference type="Proteomes" id="UP001197114"/>
    </source>
</evidence>
<feature type="compositionally biased region" description="Basic and acidic residues" evidence="1">
    <location>
        <begin position="418"/>
        <end position="436"/>
    </location>
</feature>
<feature type="compositionally biased region" description="Low complexity" evidence="1">
    <location>
        <begin position="523"/>
        <end position="536"/>
    </location>
</feature>